<comment type="caution">
    <text evidence="11">The sequence shown here is derived from an EMBL/GenBank/DDBJ whole genome shotgun (WGS) entry which is preliminary data.</text>
</comment>
<dbReference type="PANTHER" id="PTHR30069:SF29">
    <property type="entry name" value="HEMOGLOBIN AND HEMOGLOBIN-HAPTOGLOBIN-BINDING PROTEIN 1-RELATED"/>
    <property type="match status" value="1"/>
</dbReference>
<dbReference type="GO" id="GO:0015344">
    <property type="term" value="F:siderophore uptake transmembrane transporter activity"/>
    <property type="evidence" value="ECO:0007669"/>
    <property type="project" value="TreeGrafter"/>
</dbReference>
<dbReference type="Pfam" id="PF07715">
    <property type="entry name" value="Plug"/>
    <property type="match status" value="1"/>
</dbReference>
<name>A0A9D2CLH1_9BACE</name>
<dbReference type="InterPro" id="IPR039426">
    <property type="entry name" value="TonB-dep_rcpt-like"/>
</dbReference>
<keyword evidence="4 8" id="KW-0812">Transmembrane</keyword>
<evidence type="ECO:0000313" key="11">
    <source>
        <dbReference type="EMBL" id="HIY88554.1"/>
    </source>
</evidence>
<accession>A0A9D2CLH1</accession>
<dbReference type="EMBL" id="DXCV01000051">
    <property type="protein sequence ID" value="HIY88554.1"/>
    <property type="molecule type" value="Genomic_DNA"/>
</dbReference>
<reference evidence="11" key="2">
    <citation type="submission" date="2021-04" db="EMBL/GenBank/DDBJ databases">
        <authorList>
            <person name="Gilroy R."/>
        </authorList>
    </citation>
    <scope>NUCLEOTIDE SEQUENCE</scope>
    <source>
        <strain evidence="11">Gambia2-208</strain>
    </source>
</reference>
<evidence type="ECO:0000256" key="9">
    <source>
        <dbReference type="SAM" id="SignalP"/>
    </source>
</evidence>
<keyword evidence="2 8" id="KW-0813">Transport</keyword>
<keyword evidence="5 9" id="KW-0732">Signal</keyword>
<feature type="chain" id="PRO_5039666906" evidence="9">
    <location>
        <begin position="19"/>
        <end position="799"/>
    </location>
</feature>
<evidence type="ECO:0000256" key="1">
    <source>
        <dbReference type="ARBA" id="ARBA00004571"/>
    </source>
</evidence>
<dbReference type="AlphaFoldDB" id="A0A9D2CLH1"/>
<keyword evidence="3 8" id="KW-1134">Transmembrane beta strand</keyword>
<organism evidence="11 12">
    <name type="scientific">Candidatus Bacteroides pullicola</name>
    <dbReference type="NCBI Taxonomy" id="2838475"/>
    <lineage>
        <taxon>Bacteria</taxon>
        <taxon>Pseudomonadati</taxon>
        <taxon>Bacteroidota</taxon>
        <taxon>Bacteroidia</taxon>
        <taxon>Bacteroidales</taxon>
        <taxon>Bacteroidaceae</taxon>
        <taxon>Bacteroides</taxon>
    </lineage>
</organism>
<dbReference type="Gene3D" id="2.170.130.10">
    <property type="entry name" value="TonB-dependent receptor, plug domain"/>
    <property type="match status" value="1"/>
</dbReference>
<dbReference type="SUPFAM" id="SSF56935">
    <property type="entry name" value="Porins"/>
    <property type="match status" value="1"/>
</dbReference>
<keyword evidence="11" id="KW-0675">Receptor</keyword>
<protein>
    <submittedName>
        <fullName evidence="11">TonB-dependent receptor plug domain-containing protein</fullName>
    </submittedName>
</protein>
<evidence type="ECO:0000256" key="4">
    <source>
        <dbReference type="ARBA" id="ARBA00022692"/>
    </source>
</evidence>
<keyword evidence="6 8" id="KW-0472">Membrane</keyword>
<sequence length="799" mass="90719">MKVWLFILFLLTVSTTWAQEESDLRQIYLQAEEEYNIGHFDASIRLLDNGMPHFKGTLKVSAYRLMSLCLLGKDQPLEAERFTTLLLKEDPYYNATIHDPLRFADIVERLKRGEQTTITTASQQAESVQEAPVPVTVITEEMIEAIEANSLKEVLATYVPGITVIEGNSELNVAMHGVYSSEQQKILILLNGHRLNSRSTNAQAPDYSISMEKVKQIEVLRGPASSLYGNAAVTAVVNIITKDGRDLNGVSAKVGIGSFDTYKADLLFGKSGLNMNILAWTSVYASEGEKIFHPASATGVWRYFPLDGYTYINGFNRKPAYDIGCILQWDRNWKLYLNHQHAKMQSTYAYIALKAPYVYDKYRRINGQMPGHSRTVSRAELEYSNAWGKFTFDANAYVDMEQQLNYEIDGDSLPPGFILSLPEGEIMDSIVATRGFFQTVSWTDFTYGVMAKSTYSYGKESGMHGTLLFGGQFEQYRMVSSEASVGEDFDKILLTMSQRNSQIHLGSEWTFSTFFQGKHFFSQRLIANIGMRYDYKHRFNGKTMYAFSPRIALIYKLNNWNLKASYARSFVDAPYFYRANKVASYRGSENLNPEYLDALQLSALFSMPSIHLEYDCNLYYNRLNGILYNDKSAANTERPVYTNAGFLNLFGIENSFSYTPPGLDIRMNLTYQRVLDSQNYSVTGSKINGVPAISMNLVVSKSLLQRTKQNLWATASLSCYSKQNLPVSGIKDGVSYTDLNYKIKSSSIVDLALRYKFKRIETSLVCKNLFDTRYTRASSYDIDVLQQGRSFMWKIGYNF</sequence>
<proteinExistence type="inferred from homology"/>
<comment type="subcellular location">
    <subcellularLocation>
        <location evidence="1 8">Cell outer membrane</location>
        <topology evidence="1 8">Multi-pass membrane protein</topology>
    </subcellularLocation>
</comment>
<feature type="signal peptide" evidence="9">
    <location>
        <begin position="1"/>
        <end position="18"/>
    </location>
</feature>
<comment type="similarity">
    <text evidence="8">Belongs to the TonB-dependent receptor family.</text>
</comment>
<evidence type="ECO:0000256" key="6">
    <source>
        <dbReference type="ARBA" id="ARBA00023136"/>
    </source>
</evidence>
<dbReference type="GO" id="GO:0009279">
    <property type="term" value="C:cell outer membrane"/>
    <property type="evidence" value="ECO:0007669"/>
    <property type="project" value="UniProtKB-SubCell"/>
</dbReference>
<gene>
    <name evidence="11" type="ORF">H9824_07615</name>
</gene>
<feature type="domain" description="TonB-dependent receptor plug" evidence="10">
    <location>
        <begin position="128"/>
        <end position="235"/>
    </location>
</feature>
<evidence type="ECO:0000256" key="3">
    <source>
        <dbReference type="ARBA" id="ARBA00022452"/>
    </source>
</evidence>
<dbReference type="InterPro" id="IPR036942">
    <property type="entry name" value="Beta-barrel_TonB_sf"/>
</dbReference>
<evidence type="ECO:0000259" key="10">
    <source>
        <dbReference type="Pfam" id="PF07715"/>
    </source>
</evidence>
<evidence type="ECO:0000256" key="7">
    <source>
        <dbReference type="ARBA" id="ARBA00023237"/>
    </source>
</evidence>
<evidence type="ECO:0000313" key="12">
    <source>
        <dbReference type="Proteomes" id="UP000886851"/>
    </source>
</evidence>
<evidence type="ECO:0000256" key="2">
    <source>
        <dbReference type="ARBA" id="ARBA00022448"/>
    </source>
</evidence>
<dbReference type="Gene3D" id="2.40.170.20">
    <property type="entry name" value="TonB-dependent receptor, beta-barrel domain"/>
    <property type="match status" value="1"/>
</dbReference>
<dbReference type="GO" id="GO:0044718">
    <property type="term" value="P:siderophore transmembrane transport"/>
    <property type="evidence" value="ECO:0007669"/>
    <property type="project" value="TreeGrafter"/>
</dbReference>
<dbReference type="PROSITE" id="PS52016">
    <property type="entry name" value="TONB_DEPENDENT_REC_3"/>
    <property type="match status" value="1"/>
</dbReference>
<dbReference type="InterPro" id="IPR012910">
    <property type="entry name" value="Plug_dom"/>
</dbReference>
<keyword evidence="7 8" id="KW-0998">Cell outer membrane</keyword>
<dbReference type="Proteomes" id="UP000886851">
    <property type="component" value="Unassembled WGS sequence"/>
</dbReference>
<dbReference type="InterPro" id="IPR037066">
    <property type="entry name" value="Plug_dom_sf"/>
</dbReference>
<reference evidence="11" key="1">
    <citation type="journal article" date="2021" name="PeerJ">
        <title>Extensive microbial diversity within the chicken gut microbiome revealed by metagenomics and culture.</title>
        <authorList>
            <person name="Gilroy R."/>
            <person name="Ravi A."/>
            <person name="Getino M."/>
            <person name="Pursley I."/>
            <person name="Horton D.L."/>
            <person name="Alikhan N.F."/>
            <person name="Baker D."/>
            <person name="Gharbi K."/>
            <person name="Hall N."/>
            <person name="Watson M."/>
            <person name="Adriaenssens E.M."/>
            <person name="Foster-Nyarko E."/>
            <person name="Jarju S."/>
            <person name="Secka A."/>
            <person name="Antonio M."/>
            <person name="Oren A."/>
            <person name="Chaudhuri R.R."/>
            <person name="La Ragione R."/>
            <person name="Hildebrand F."/>
            <person name="Pallen M.J."/>
        </authorList>
    </citation>
    <scope>NUCLEOTIDE SEQUENCE</scope>
    <source>
        <strain evidence="11">Gambia2-208</strain>
    </source>
</reference>
<dbReference type="PANTHER" id="PTHR30069">
    <property type="entry name" value="TONB-DEPENDENT OUTER MEMBRANE RECEPTOR"/>
    <property type="match status" value="1"/>
</dbReference>
<evidence type="ECO:0000256" key="5">
    <source>
        <dbReference type="ARBA" id="ARBA00022729"/>
    </source>
</evidence>
<evidence type="ECO:0000256" key="8">
    <source>
        <dbReference type="PROSITE-ProRule" id="PRU01360"/>
    </source>
</evidence>